<dbReference type="OrthoDB" id="1926238at2759"/>
<feature type="region of interest" description="Disordered" evidence="1">
    <location>
        <begin position="662"/>
        <end position="692"/>
    </location>
</feature>
<keyword evidence="3" id="KW-1185">Reference proteome</keyword>
<evidence type="ECO:0000256" key="1">
    <source>
        <dbReference type="SAM" id="MobiDB-lite"/>
    </source>
</evidence>
<gene>
    <name evidence="2" type="ORF">COCNU_06G016430</name>
</gene>
<feature type="region of interest" description="Disordered" evidence="1">
    <location>
        <begin position="1"/>
        <end position="55"/>
    </location>
</feature>
<protein>
    <submittedName>
        <fullName evidence="2">Uncharacterized protein</fullName>
    </submittedName>
</protein>
<feature type="region of interest" description="Disordered" evidence="1">
    <location>
        <begin position="1240"/>
        <end position="1277"/>
    </location>
</feature>
<reference evidence="2" key="1">
    <citation type="journal article" date="2017" name="Gigascience">
        <title>The genome draft of coconut (Cocos nucifera).</title>
        <authorList>
            <person name="Xiao Y."/>
            <person name="Xu P."/>
            <person name="Fan H."/>
            <person name="Baudouin L."/>
            <person name="Xia W."/>
            <person name="Bocs S."/>
            <person name="Xu J."/>
            <person name="Li Q."/>
            <person name="Guo A."/>
            <person name="Zhou L."/>
            <person name="Li J."/>
            <person name="Wu Y."/>
            <person name="Ma Z."/>
            <person name="Armero A."/>
            <person name="Issali A.E."/>
            <person name="Liu N."/>
            <person name="Peng M."/>
            <person name="Yang Y."/>
        </authorList>
    </citation>
    <scope>NUCLEOTIDE SEQUENCE</scope>
    <source>
        <tissue evidence="2">Spear leaf of Hainan Tall coconut</tissue>
    </source>
</reference>
<sequence length="1789" mass="197483">MVQEEKKEEDKKKREHKERKMKEEKKIMEKKKREEEERKREEEKKVEAKKEEKNKREDKLKTLTYLLERKVKKEHRMRKASHLTEDSNYEIRMPTKKTKIEPKSKEVPFLNLSNILSIQRNEDERFIEHSCEYQDKGSLSEEDDAIIEMFLSERINSEIIFNNAEGGSITQLNLHDLLFVRMIIDDGKAPEYGSERSDAVEASTNFVFLGGQQQLIMSQHPGLSPCFSRQQQGFKDMRLWQQHLIYKQLQEIQRQQQLQQLDQGGGPQNLHTQPSGVARQAAVNQFPGVLNGMPVSEASNYMWSDGHAEGALKTPSSSCMLLAGGMNIAPRSGSPMHGISNGLMFSHDQSQLMRPLGFPLQLDQSLNGTPVSHCRDSLIYFSQFQGMSHDGTDAMTKAGGNRAEKPPMLSSALSSFQNDHFMVPEQGCLQDNFLVVKQGFQGKVSFAVAPVQGPNSGATSGGYHQADNFSCSLHAQDFNGRQEENDWSANLQEKALMQVKSSHIGTSLDQKEEKLLLGTEDDGNWTTSFGSSITNSTGFLHGNPLESNDHFHAFPSIQNGSWSALMREALEASSSDTGLHEEWSGLSFQKTELSNGNKSAVFSDNGKQQMMWDDNNLQSASSMTSRPFPLFNDVDASSNHTTPGFEHPIKFAYELNENVSADASHESIQQPSKEASNEHLDQSNQKKQFVGPNFQVQTDLDIVSNGVWEGRMYEQSVNSAQSAGMELNLQNMQVLAHQQKMPLPNVNSQHSNKPDGWNVNGSLTPDILKVHDNDVTNQGAQRYETYRMLHMDKNCENNTVSFPNFSGGLQPVRSDMSSPRMSSADACMGDYAAITTSSTLKFNREINQQVVNRHRVYYGKHVAVDSSVKYEGDGNLTKNQNELSSGQHASDSSLNSTDQGSAEMYNNKQENGLPGEVNEGYVFSRSHLMQHTDPGGGARANSFLAGNEHHSLVTNGQNSSGQSGWKTLGPCRFQYHPMGNLEMNMGTASQIQRSYSQGSSHLVVQGLKNQEQAGHVIGYDAVHGHLIDMQMSAKGMEEIQYQGSIPGHCSAMSPFDVSAACFSQNRSDGQASQNMLNFLHKVDQSRERNTVTYFSDSKHSAPTEIPESAASDGSSHLGHSQLINANIHVINSGHQLSLMETKSVDQHSATAGFSQQGGFSTMLHNVGASVSYQHCLSGAEPQKALPIVNQSTSPLPSMRVTNSCTAQITVGDRNRTEESAPYEFGASSIASQEFTYGGEHSIKTDSSQQKPPDEVDVAAKKGSASQGQEPVPKHISDGNSAISIPSLVRLHQQGLNRVKHGQDLNFASLNHDNGASGQTLKFLDAHTQNCSLLQQAVKGTESDPSKRVGKRLKGADLGCNAFQMGGTGQKFIFGQKPVLNELDASFQHRSFASDVKMLSVSSKEDKSASTCSQVTARDLPSQDLLASGQHDIQNHAHSQSKSSKSTSVGGNERPQISPQMAPSWFGQYGTYKNGQILAMYDGLGNFQRTPKGVACFSAELSESMHNGTVVEQKTNVGQVGNLQQTAIAASEGSPSHCLPPDAIDNNMILMPKKRKSATSELLPWHKEVIQGSRRLQTISMAEFDWAQAANRLIEKVEHEFEIVEDGPSISQLRRRLVLTTQLMQQLIPSVPAMFLKADATASYGSLAYFVAKLALGDACSLISCPENKSHMLLNNRKMRPEEFKTAEKAGDSFLLEVMENFVGRLGKLESNLLRLEKRSSILDLRVECQDLERCSIINCFAKFHGRAQTDGVDSLSTSENAPRRAFDQRHVTASPMSRNFPEGVLCFSL</sequence>
<feature type="region of interest" description="Disordered" evidence="1">
    <location>
        <begin position="870"/>
        <end position="915"/>
    </location>
</feature>
<dbReference type="Proteomes" id="UP000797356">
    <property type="component" value="Chromosome 6"/>
</dbReference>
<reference evidence="2" key="2">
    <citation type="submission" date="2019-07" db="EMBL/GenBank/DDBJ databases">
        <authorList>
            <person name="Yang Y."/>
            <person name="Bocs S."/>
            <person name="Baudouin L."/>
        </authorList>
    </citation>
    <scope>NUCLEOTIDE SEQUENCE</scope>
    <source>
        <tissue evidence="2">Spear leaf of Hainan Tall coconut</tissue>
    </source>
</reference>
<feature type="compositionally biased region" description="Polar residues" evidence="1">
    <location>
        <begin position="662"/>
        <end position="674"/>
    </location>
</feature>
<dbReference type="PANTHER" id="PTHR31267:SF2">
    <property type="entry name" value="EXPRESSED PROTEIN"/>
    <property type="match status" value="1"/>
</dbReference>
<name>A0A8K0N3T3_COCNU</name>
<feature type="compositionally biased region" description="Polar residues" evidence="1">
    <location>
        <begin position="876"/>
        <end position="910"/>
    </location>
</feature>
<dbReference type="PANTHER" id="PTHR31267">
    <property type="entry name" value="DENTIN SIALOPHOSPHOPROTEIN-LIKE PROTEIN"/>
    <property type="match status" value="1"/>
</dbReference>
<evidence type="ECO:0000313" key="2">
    <source>
        <dbReference type="EMBL" id="KAG1347814.1"/>
    </source>
</evidence>
<proteinExistence type="predicted"/>
<organism evidence="2 3">
    <name type="scientific">Cocos nucifera</name>
    <name type="common">Coconut palm</name>
    <dbReference type="NCBI Taxonomy" id="13894"/>
    <lineage>
        <taxon>Eukaryota</taxon>
        <taxon>Viridiplantae</taxon>
        <taxon>Streptophyta</taxon>
        <taxon>Embryophyta</taxon>
        <taxon>Tracheophyta</taxon>
        <taxon>Spermatophyta</taxon>
        <taxon>Magnoliopsida</taxon>
        <taxon>Liliopsida</taxon>
        <taxon>Arecaceae</taxon>
        <taxon>Arecoideae</taxon>
        <taxon>Cocoseae</taxon>
        <taxon>Attaleinae</taxon>
        <taxon>Cocos</taxon>
    </lineage>
</organism>
<dbReference type="EMBL" id="CM017877">
    <property type="protein sequence ID" value="KAG1347814.1"/>
    <property type="molecule type" value="Genomic_DNA"/>
</dbReference>
<feature type="region of interest" description="Disordered" evidence="1">
    <location>
        <begin position="1095"/>
        <end position="1116"/>
    </location>
</feature>
<feature type="region of interest" description="Disordered" evidence="1">
    <location>
        <begin position="1431"/>
        <end position="1462"/>
    </location>
</feature>
<evidence type="ECO:0000313" key="3">
    <source>
        <dbReference type="Proteomes" id="UP000797356"/>
    </source>
</evidence>
<accession>A0A8K0N3T3</accession>
<comment type="caution">
    <text evidence="2">The sequence shown here is derived from an EMBL/GenBank/DDBJ whole genome shotgun (WGS) entry which is preliminary data.</text>
</comment>